<dbReference type="Gene3D" id="3.40.50.300">
    <property type="entry name" value="P-loop containing nucleotide triphosphate hydrolases"/>
    <property type="match status" value="2"/>
</dbReference>
<dbReference type="PANTHER" id="PTHR30121">
    <property type="entry name" value="UNCHARACTERIZED PROTEIN YJGR-RELATED"/>
    <property type="match status" value="1"/>
</dbReference>
<feature type="domain" description="AAA+ ATPase" evidence="2">
    <location>
        <begin position="693"/>
        <end position="1013"/>
    </location>
</feature>
<evidence type="ECO:0000313" key="3">
    <source>
        <dbReference type="EMBL" id="MBG6104067.1"/>
    </source>
</evidence>
<accession>A0ABS0K7W0</accession>
<dbReference type="InterPro" id="IPR051162">
    <property type="entry name" value="T4SS_component"/>
</dbReference>
<protein>
    <recommendedName>
        <fullName evidence="2">AAA+ ATPase domain-containing protein</fullName>
    </recommendedName>
</protein>
<proteinExistence type="predicted"/>
<comment type="caution">
    <text evidence="3">The sequence shown here is derived from an EMBL/GenBank/DDBJ whole genome shotgun (WGS) entry which is preliminary data.</text>
</comment>
<organism evidence="3 4">
    <name type="scientific">Micromonospora vinacea</name>
    <dbReference type="NCBI Taxonomy" id="709878"/>
    <lineage>
        <taxon>Bacteria</taxon>
        <taxon>Bacillati</taxon>
        <taxon>Actinomycetota</taxon>
        <taxon>Actinomycetes</taxon>
        <taxon>Micromonosporales</taxon>
        <taxon>Micromonosporaceae</taxon>
        <taxon>Micromonospora</taxon>
    </lineage>
</organism>
<evidence type="ECO:0000256" key="1">
    <source>
        <dbReference type="SAM" id="MobiDB-lite"/>
    </source>
</evidence>
<gene>
    <name evidence="3" type="ORF">IW249_004481</name>
</gene>
<keyword evidence="4" id="KW-1185">Reference proteome</keyword>
<evidence type="ECO:0000259" key="2">
    <source>
        <dbReference type="SMART" id="SM00382"/>
    </source>
</evidence>
<dbReference type="Proteomes" id="UP000631791">
    <property type="component" value="Unassembled WGS sequence"/>
</dbReference>
<evidence type="ECO:0000313" key="4">
    <source>
        <dbReference type="Proteomes" id="UP000631791"/>
    </source>
</evidence>
<dbReference type="Pfam" id="PF01935">
    <property type="entry name" value="DUF87"/>
    <property type="match status" value="1"/>
</dbReference>
<reference evidence="3 4" key="1">
    <citation type="submission" date="2020-11" db="EMBL/GenBank/DDBJ databases">
        <title>Sequencing the genomes of 1000 actinobacteria strains.</title>
        <authorList>
            <person name="Klenk H.-P."/>
        </authorList>
    </citation>
    <scope>NUCLEOTIDE SEQUENCE [LARGE SCALE GENOMIC DNA]</scope>
    <source>
        <strain evidence="3 4">DSM 101695</strain>
    </source>
</reference>
<dbReference type="SMART" id="SM00382">
    <property type="entry name" value="AAA"/>
    <property type="match status" value="2"/>
</dbReference>
<dbReference type="PANTHER" id="PTHR30121:SF6">
    <property type="entry name" value="SLR6007 PROTEIN"/>
    <property type="match status" value="1"/>
</dbReference>
<feature type="region of interest" description="Disordered" evidence="1">
    <location>
        <begin position="605"/>
        <end position="644"/>
    </location>
</feature>
<dbReference type="CDD" id="cd01127">
    <property type="entry name" value="TrwB_TraG_TraD_VirD4"/>
    <property type="match status" value="1"/>
</dbReference>
<dbReference type="InterPro" id="IPR027417">
    <property type="entry name" value="P-loop_NTPase"/>
</dbReference>
<dbReference type="InterPro" id="IPR003593">
    <property type="entry name" value="AAA+_ATPase"/>
</dbReference>
<dbReference type="RefSeq" id="WP_196922579.1">
    <property type="nucleotide sequence ID" value="NZ_JADOTY010000001.1"/>
</dbReference>
<feature type="domain" description="AAA+ ATPase" evidence="2">
    <location>
        <begin position="57"/>
        <end position="324"/>
    </location>
</feature>
<dbReference type="EMBL" id="JADOTY010000001">
    <property type="protein sequence ID" value="MBG6104067.1"/>
    <property type="molecule type" value="Genomic_DNA"/>
</dbReference>
<sequence length="1080" mass="114973">MISDDQRTALEAVSLNPAVTPDDVWRPSPHNVPELHEKVAAEILRGVARARTDDTSMPLGVAMQGRAGAGKTHLLGAVREQIQRDGGYFFLVDMVSGKTFWESVALALVEGMGRPHVGWGTQLKTFLRRLTTQLGLPLEVRDAVAGARPVTRAQLDTFIWALRERDREVGRDAQDTARALVLHGAVDFEAQDVGYAHLISEPGDPAARAAWGLSAAIRTPQQVVQDTSRLMALALDPTVIAVDQLDTLFAQTSTSLLNQHQGLEDAQAKVLGPIADGLLKLRDITRRTLVVVSCLPDTWVLMTRAAPTPVADRFRTSTLPDRIPTPEIGQAIVAKRLSAAFAGMFFGPPHPTWPIAPAAFTDAPTLTPRALLRRVDRHIAWCRDRDEVVELDRLIDGAESTPTVGTVRGASADPATDERRLHELDARFADLVEAADVSAAVDPAGEDEHMPRLLAAGLAAWIAEQAPTGATYKYDPPPGRKPALHGRLIEVLDEATENEAHWCFRAIAHSNAVAVTARVKAACTLAGLDRDLPQRRLILLRNGPWPTGKRTTEVLTGFDAAGGLRCAVSEADLRVFAALGVMAAEPSTALQEWLVARRPASGTDLFRAVLPGPDGTRGDAPPPTPDDDEPPSGAPESDPATAPAVYVPAGASTGAAAIPADPTDLVVAEGGRVVGLGRTVDGNHPFTVPLESLRRHAVVFAGSGSGKTVLIRRLVEECAREGVSAIVLDPNNDLARLGDAWPEPPSGWGPGDAERAADYLDHTEVVVWTPRVTAGRPLSFQPLPDFTSLRDWPDEFDQAVRSAVEALAPRAGVDRSSRLAQQGKAVLTEALQAYARSGMVGLPGFTEFLTDLPEGVSRLARAGKLAEELAEALKAAMVTDPLFGGVGAPADPGLLLTPSAGRRARVSVISFVGLTSDQERQSFVNQLQMALFAWIKRHPAGDRPLGGLFVMDEAQTLAPSTGTTACTASSIALASQARKYGLGLVFATQAPKGLHNQISGNATTQFFGLLNAPAQIDAARQLAEAKGGRLPDIGLLNSGEFYAAGEGFSFVKVRTPLCLTHHPKAPLTPEEVVTRARPAG</sequence>
<dbReference type="InterPro" id="IPR002789">
    <property type="entry name" value="HerA_central"/>
</dbReference>
<dbReference type="SUPFAM" id="SSF52540">
    <property type="entry name" value="P-loop containing nucleoside triphosphate hydrolases"/>
    <property type="match status" value="2"/>
</dbReference>
<name>A0ABS0K7W0_9ACTN</name>